<dbReference type="PANTHER" id="PTHR35910:SF6">
    <property type="entry name" value="2EXR DOMAIN-CONTAINING PROTEIN"/>
    <property type="match status" value="1"/>
</dbReference>
<dbReference type="OrthoDB" id="3561261at2759"/>
<dbReference type="PANTHER" id="PTHR35910">
    <property type="entry name" value="2EXR DOMAIN-CONTAINING PROTEIN"/>
    <property type="match status" value="1"/>
</dbReference>
<dbReference type="RefSeq" id="XP_037191848.1">
    <property type="nucleotide sequence ID" value="XM_037338542.1"/>
</dbReference>
<comment type="caution">
    <text evidence="2">The sequence shown here is derived from an EMBL/GenBank/DDBJ whole genome shotgun (WGS) entry which is preliminary data.</text>
</comment>
<organism evidence="2 3">
    <name type="scientific">Botrytis fragariae</name>
    <dbReference type="NCBI Taxonomy" id="1964551"/>
    <lineage>
        <taxon>Eukaryota</taxon>
        <taxon>Fungi</taxon>
        <taxon>Dikarya</taxon>
        <taxon>Ascomycota</taxon>
        <taxon>Pezizomycotina</taxon>
        <taxon>Leotiomycetes</taxon>
        <taxon>Helotiales</taxon>
        <taxon>Sclerotiniaceae</taxon>
        <taxon>Botrytis</taxon>
    </lineage>
</organism>
<dbReference type="AlphaFoldDB" id="A0A8H6ASP0"/>
<feature type="domain" description="2EXR" evidence="1">
    <location>
        <begin position="14"/>
        <end position="110"/>
    </location>
</feature>
<evidence type="ECO:0000313" key="3">
    <source>
        <dbReference type="Proteomes" id="UP000531561"/>
    </source>
</evidence>
<keyword evidence="3" id="KW-1185">Reference proteome</keyword>
<protein>
    <recommendedName>
        <fullName evidence="1">2EXR domain-containing protein</fullName>
    </recommendedName>
</protein>
<dbReference type="EMBL" id="JABFCT010000009">
    <property type="protein sequence ID" value="KAF5872902.1"/>
    <property type="molecule type" value="Genomic_DNA"/>
</dbReference>
<proteinExistence type="predicted"/>
<dbReference type="Pfam" id="PF20150">
    <property type="entry name" value="2EXR"/>
    <property type="match status" value="1"/>
</dbReference>
<evidence type="ECO:0000313" key="2">
    <source>
        <dbReference type="EMBL" id="KAF5872902.1"/>
    </source>
</evidence>
<evidence type="ECO:0000259" key="1">
    <source>
        <dbReference type="Pfam" id="PF20150"/>
    </source>
</evidence>
<reference evidence="2 3" key="1">
    <citation type="journal article" date="2020" name="Phytopathology">
        <title>A high-quality genome resource of Botrytis fragariae, a new and rapidly spreading fungal pathogen causing strawberry gray mold in the U.S.A.</title>
        <authorList>
            <person name="Wu Y."/>
            <person name="Saski C.A."/>
            <person name="Schnabel G."/>
            <person name="Xiao S."/>
            <person name="Hu M."/>
        </authorList>
    </citation>
    <scope>NUCLEOTIDE SEQUENCE [LARGE SCALE GENOMIC DNA]</scope>
    <source>
        <strain evidence="2 3">BVB16</strain>
    </source>
</reference>
<dbReference type="Proteomes" id="UP000531561">
    <property type="component" value="Unassembled WGS sequence"/>
</dbReference>
<gene>
    <name evidence="2" type="ORF">Bfra_008179</name>
</gene>
<dbReference type="GeneID" id="59262234"/>
<dbReference type="InterPro" id="IPR045518">
    <property type="entry name" value="2EXR"/>
</dbReference>
<accession>A0A8H6ASP0</accession>
<name>A0A8H6ASP0_9HELO</name>
<sequence>MPLSSGTDVKSALFPQFNDFPPDIRLIVWEYCIPLPRVVVLTHEPIERPINSTDEIWAFRSQTPVPVILFVNRESYNIATRFYGRTFINGYREGTHTLAETWFDFKRDILYLPQQHIAAHLGDFLSALPRSTHGNQDTGGFNRVENLALPIRWLPNLARTSDGNIHKPLTRLLGTFGGVKKVHLIAGQDPPHPCTESDVVFQDGWHLPCRCIEMFELSKARDTPLLAPEPFPPYSVARHMMESESFIVDENLLDSERERWNDDVASRSKSFATNITDERDGPDKRHWEMPSFETKILVSRDYQEKFEAQKLEYLSMIEENVKRHENHKENECNCGPGAINPLLLSGVCTFNLAGFLLFKSPTIKFFTGAAS</sequence>